<feature type="transmembrane region" description="Helical" evidence="1">
    <location>
        <begin position="91"/>
        <end position="109"/>
    </location>
</feature>
<evidence type="ECO:0000256" key="1">
    <source>
        <dbReference type="SAM" id="Phobius"/>
    </source>
</evidence>
<feature type="transmembrane region" description="Helical" evidence="1">
    <location>
        <begin position="64"/>
        <end position="84"/>
    </location>
</feature>
<name>A0A233SIU0_STRDA</name>
<dbReference type="OrthoDB" id="4948328at2"/>
<dbReference type="AlphaFoldDB" id="A0A233SIU0"/>
<gene>
    <name evidence="2" type="ORF">BEK98_15550</name>
</gene>
<accession>A0A233SIU0</accession>
<keyword evidence="1" id="KW-1133">Transmembrane helix</keyword>
<keyword evidence="1" id="KW-0812">Transmembrane</keyword>
<evidence type="ECO:0000313" key="2">
    <source>
        <dbReference type="EMBL" id="OXY95562.1"/>
    </source>
</evidence>
<feature type="transmembrane region" description="Helical" evidence="1">
    <location>
        <begin position="35"/>
        <end position="58"/>
    </location>
</feature>
<protein>
    <submittedName>
        <fullName evidence="2">Uncharacterized protein</fullName>
    </submittedName>
</protein>
<dbReference type="RefSeq" id="WP_094217165.1">
    <property type="nucleotide sequence ID" value="NZ_MCGQ01000013.1"/>
</dbReference>
<keyword evidence="3" id="KW-1185">Reference proteome</keyword>
<keyword evidence="1" id="KW-0472">Membrane</keyword>
<proteinExistence type="predicted"/>
<sequence length="169" mass="18149">MSDIRTDSRDGAAARTPAPELLERIRRQRRHTLELLTVCAVGLVPWTILLACTLPSGYTVRQWRATWVGFDVLLVLAMASTAFLGWRRHRAVVIAAVATGALLVCDAWFDVSLALGTPDVWLAAALAVLVELPLAGFLIRKVLGMLSLAQWPAATPLADGDGEPAGPEA</sequence>
<feature type="transmembrane region" description="Helical" evidence="1">
    <location>
        <begin position="121"/>
        <end position="139"/>
    </location>
</feature>
<evidence type="ECO:0000313" key="3">
    <source>
        <dbReference type="Proteomes" id="UP000215483"/>
    </source>
</evidence>
<dbReference type="EMBL" id="MCGQ01000013">
    <property type="protein sequence ID" value="OXY95562.1"/>
    <property type="molecule type" value="Genomic_DNA"/>
</dbReference>
<comment type="caution">
    <text evidence="2">The sequence shown here is derived from an EMBL/GenBank/DDBJ whole genome shotgun (WGS) entry which is preliminary data.</text>
</comment>
<dbReference type="Proteomes" id="UP000215483">
    <property type="component" value="Unassembled WGS sequence"/>
</dbReference>
<reference evidence="2 3" key="1">
    <citation type="submission" date="2016-07" db="EMBL/GenBank/DDBJ databases">
        <title>Draft genome of Streptomyces diastatochromogenes.</title>
        <authorList>
            <person name="Podduturi R."/>
            <person name="Lukassen M.B."/>
            <person name="Clausen N."/>
            <person name="Nielsen J.L."/>
            <person name="Jorgensen N.O."/>
        </authorList>
    </citation>
    <scope>NUCLEOTIDE SEQUENCE [LARGE SCALE GENOMIC DNA]</scope>
    <source>
        <strain evidence="2 3">DSM 40608</strain>
    </source>
</reference>
<organism evidence="2 3">
    <name type="scientific">Streptomyces diastatochromogenes</name>
    <dbReference type="NCBI Taxonomy" id="42236"/>
    <lineage>
        <taxon>Bacteria</taxon>
        <taxon>Bacillati</taxon>
        <taxon>Actinomycetota</taxon>
        <taxon>Actinomycetes</taxon>
        <taxon>Kitasatosporales</taxon>
        <taxon>Streptomycetaceae</taxon>
        <taxon>Streptomyces</taxon>
    </lineage>
</organism>